<name>A0ACB9N0N0_9MYRT</name>
<reference evidence="2" key="1">
    <citation type="journal article" date="2023" name="Front. Plant Sci.">
        <title>Chromosomal-level genome assembly of Melastoma candidum provides insights into trichome evolution.</title>
        <authorList>
            <person name="Zhong Y."/>
            <person name="Wu W."/>
            <person name="Sun C."/>
            <person name="Zou P."/>
            <person name="Liu Y."/>
            <person name="Dai S."/>
            <person name="Zhou R."/>
        </authorList>
    </citation>
    <scope>NUCLEOTIDE SEQUENCE [LARGE SCALE GENOMIC DNA]</scope>
</reference>
<comment type="caution">
    <text evidence="1">The sequence shown here is derived from an EMBL/GenBank/DDBJ whole genome shotgun (WGS) entry which is preliminary data.</text>
</comment>
<accession>A0ACB9N0N0</accession>
<keyword evidence="2" id="KW-1185">Reference proteome</keyword>
<dbReference type="EMBL" id="CM042887">
    <property type="protein sequence ID" value="KAI4329962.1"/>
    <property type="molecule type" value="Genomic_DNA"/>
</dbReference>
<organism evidence="1 2">
    <name type="scientific">Melastoma candidum</name>
    <dbReference type="NCBI Taxonomy" id="119954"/>
    <lineage>
        <taxon>Eukaryota</taxon>
        <taxon>Viridiplantae</taxon>
        <taxon>Streptophyta</taxon>
        <taxon>Embryophyta</taxon>
        <taxon>Tracheophyta</taxon>
        <taxon>Spermatophyta</taxon>
        <taxon>Magnoliopsida</taxon>
        <taxon>eudicotyledons</taxon>
        <taxon>Gunneridae</taxon>
        <taxon>Pentapetalae</taxon>
        <taxon>rosids</taxon>
        <taxon>malvids</taxon>
        <taxon>Myrtales</taxon>
        <taxon>Melastomataceae</taxon>
        <taxon>Melastomatoideae</taxon>
        <taxon>Melastomateae</taxon>
        <taxon>Melastoma</taxon>
    </lineage>
</organism>
<protein>
    <submittedName>
        <fullName evidence="1">Uncharacterized protein</fullName>
    </submittedName>
</protein>
<proteinExistence type="predicted"/>
<dbReference type="Proteomes" id="UP001057402">
    <property type="component" value="Chromosome 8"/>
</dbReference>
<sequence length="182" mass="20016">MANVKALAISMVVLRVICIFASAATIAVLVTDQFTDSDGLQTTFKDVAVYRFVLATAVVGAAYALIQMPLAVYFSCTEKRIIRHSFFQEFDFYGDKIISFLLASGVGAGFAYSFEQKRNVNQLVNDLFQGGVFIRNEDLDKLKKFFDIAMVASGLLALAFLCMAIVSICSSIVRSSSRGLWK</sequence>
<gene>
    <name evidence="1" type="ORF">MLD38_028283</name>
</gene>
<evidence type="ECO:0000313" key="1">
    <source>
        <dbReference type="EMBL" id="KAI4329962.1"/>
    </source>
</evidence>
<evidence type="ECO:0000313" key="2">
    <source>
        <dbReference type="Proteomes" id="UP001057402"/>
    </source>
</evidence>